<dbReference type="Pfam" id="PF00005">
    <property type="entry name" value="ABC_tran"/>
    <property type="match status" value="1"/>
</dbReference>
<name>A0A099LUL9_9VIBR</name>
<comment type="similarity">
    <text evidence="4">Belongs to the ABC transporter superfamily. Macrolide exporter (TC 3.A.1.122) family.</text>
</comment>
<dbReference type="FunFam" id="3.40.50.300:FF:000032">
    <property type="entry name" value="Export ABC transporter ATP-binding protein"/>
    <property type="match status" value="1"/>
</dbReference>
<proteinExistence type="inferred from homology"/>
<dbReference type="PROSITE" id="PS00211">
    <property type="entry name" value="ABC_TRANSPORTER_1"/>
    <property type="match status" value="1"/>
</dbReference>
<dbReference type="CDD" id="cd03255">
    <property type="entry name" value="ABC_MJ0796_LolCDE_FtsE"/>
    <property type="match status" value="1"/>
</dbReference>
<dbReference type="GO" id="GO:0005886">
    <property type="term" value="C:plasma membrane"/>
    <property type="evidence" value="ECO:0007669"/>
    <property type="project" value="TreeGrafter"/>
</dbReference>
<dbReference type="STRING" id="29495.EA26_11530"/>
<evidence type="ECO:0000259" key="5">
    <source>
        <dbReference type="PROSITE" id="PS50893"/>
    </source>
</evidence>
<dbReference type="GO" id="GO:1902495">
    <property type="term" value="C:transmembrane transporter complex"/>
    <property type="evidence" value="ECO:0007669"/>
    <property type="project" value="UniProtKB-ARBA"/>
</dbReference>
<comment type="caution">
    <text evidence="6">The sequence shown here is derived from an EMBL/GenBank/DDBJ whole genome shotgun (WGS) entry which is preliminary data.</text>
</comment>
<keyword evidence="2" id="KW-0547">Nucleotide-binding</keyword>
<reference evidence="6 7" key="1">
    <citation type="submission" date="2014-04" db="EMBL/GenBank/DDBJ databases">
        <title>Genome sequencing of Vibrio navarrensis strains.</title>
        <authorList>
            <person name="Gladney L.M."/>
            <person name="Katz L.S."/>
            <person name="Marino-Ramirez L."/>
            <person name="Jordan I.K."/>
        </authorList>
    </citation>
    <scope>NUCLEOTIDE SEQUENCE [LARGE SCALE GENOMIC DNA]</scope>
    <source>
        <strain evidence="6 7">ATCC 51183</strain>
    </source>
</reference>
<feature type="domain" description="ABC transporter" evidence="5">
    <location>
        <begin position="6"/>
        <end position="225"/>
    </location>
</feature>
<dbReference type="GO" id="GO:0022857">
    <property type="term" value="F:transmembrane transporter activity"/>
    <property type="evidence" value="ECO:0007669"/>
    <property type="project" value="UniProtKB-ARBA"/>
</dbReference>
<dbReference type="AlphaFoldDB" id="A0A099LUL9"/>
<dbReference type="SUPFAM" id="SSF52540">
    <property type="entry name" value="P-loop containing nucleoside triphosphate hydrolases"/>
    <property type="match status" value="1"/>
</dbReference>
<dbReference type="PROSITE" id="PS50893">
    <property type="entry name" value="ABC_TRANSPORTER_2"/>
    <property type="match status" value="1"/>
</dbReference>
<evidence type="ECO:0000313" key="7">
    <source>
        <dbReference type="Proteomes" id="UP000029994"/>
    </source>
</evidence>
<dbReference type="Proteomes" id="UP000029994">
    <property type="component" value="Unassembled WGS sequence"/>
</dbReference>
<dbReference type="InterPro" id="IPR015854">
    <property type="entry name" value="ABC_transpr_LolD-like"/>
</dbReference>
<sequence>MQSPVIKAKSVSKQVSTSNEKLIILSDVNLEVAAGESVAIVGTSGAGKSTLMTLLAGLDVSSSGEVYLLDQPLSRLDDEARAALRSESIGFVFQSFLLIPSLTALQNVTLPCLLKGEEEDNERGKALLASVGLASRVDHLPSQLSGGEQQRVALARAFMAQPKILFADEPTGNLDQHTAEKIIELLFELNQHHGTTLVLVTHDMKLAQRCQRVFSMDAGQLSEAS</sequence>
<keyword evidence="1" id="KW-0813">Transport</keyword>
<accession>A0A099LUL9</accession>
<evidence type="ECO:0000313" key="6">
    <source>
        <dbReference type="EMBL" id="KGK11903.1"/>
    </source>
</evidence>
<dbReference type="SMART" id="SM00382">
    <property type="entry name" value="AAA"/>
    <property type="match status" value="1"/>
</dbReference>
<dbReference type="PANTHER" id="PTHR24220:SF689">
    <property type="entry name" value="LIPOPROTEIN-RELEASING SYSTEM ATP-BINDING PROTEIN LOLD"/>
    <property type="match status" value="1"/>
</dbReference>
<dbReference type="EMBL" id="JMCG01000001">
    <property type="protein sequence ID" value="KGK11903.1"/>
    <property type="molecule type" value="Genomic_DNA"/>
</dbReference>
<dbReference type="RefSeq" id="WP_039427513.1">
    <property type="nucleotide sequence ID" value="NZ_CP061844.1"/>
</dbReference>
<dbReference type="InterPro" id="IPR017911">
    <property type="entry name" value="MacB-like_ATP-bd"/>
</dbReference>
<evidence type="ECO:0000256" key="4">
    <source>
        <dbReference type="ARBA" id="ARBA00038388"/>
    </source>
</evidence>
<dbReference type="PANTHER" id="PTHR24220">
    <property type="entry name" value="IMPORT ATP-BINDING PROTEIN"/>
    <property type="match status" value="1"/>
</dbReference>
<dbReference type="InterPro" id="IPR003439">
    <property type="entry name" value="ABC_transporter-like_ATP-bd"/>
</dbReference>
<evidence type="ECO:0000256" key="3">
    <source>
        <dbReference type="ARBA" id="ARBA00022840"/>
    </source>
</evidence>
<dbReference type="eggNOG" id="COG4181">
    <property type="taxonomic scope" value="Bacteria"/>
</dbReference>
<dbReference type="GO" id="GO:0016887">
    <property type="term" value="F:ATP hydrolysis activity"/>
    <property type="evidence" value="ECO:0007669"/>
    <property type="project" value="InterPro"/>
</dbReference>
<dbReference type="InterPro" id="IPR027417">
    <property type="entry name" value="P-loop_NTPase"/>
</dbReference>
<gene>
    <name evidence="6" type="ORF">EA26_11530</name>
</gene>
<protein>
    <recommendedName>
        <fullName evidence="5">ABC transporter domain-containing protein</fullName>
    </recommendedName>
</protein>
<keyword evidence="3" id="KW-0067">ATP-binding</keyword>
<evidence type="ECO:0000256" key="1">
    <source>
        <dbReference type="ARBA" id="ARBA00022448"/>
    </source>
</evidence>
<dbReference type="GeneID" id="43683800"/>
<dbReference type="Gene3D" id="3.40.50.300">
    <property type="entry name" value="P-loop containing nucleotide triphosphate hydrolases"/>
    <property type="match status" value="1"/>
</dbReference>
<organism evidence="6 7">
    <name type="scientific">Vibrio navarrensis</name>
    <dbReference type="NCBI Taxonomy" id="29495"/>
    <lineage>
        <taxon>Bacteria</taxon>
        <taxon>Pseudomonadati</taxon>
        <taxon>Pseudomonadota</taxon>
        <taxon>Gammaproteobacteria</taxon>
        <taxon>Vibrionales</taxon>
        <taxon>Vibrionaceae</taxon>
        <taxon>Vibrio</taxon>
    </lineage>
</organism>
<keyword evidence="7" id="KW-1185">Reference proteome</keyword>
<evidence type="ECO:0000256" key="2">
    <source>
        <dbReference type="ARBA" id="ARBA00022741"/>
    </source>
</evidence>
<dbReference type="InterPro" id="IPR017871">
    <property type="entry name" value="ABC_transporter-like_CS"/>
</dbReference>
<dbReference type="GO" id="GO:0005524">
    <property type="term" value="F:ATP binding"/>
    <property type="evidence" value="ECO:0007669"/>
    <property type="project" value="UniProtKB-KW"/>
</dbReference>
<dbReference type="InterPro" id="IPR003593">
    <property type="entry name" value="AAA+_ATPase"/>
</dbReference>